<sequence length="194" mass="20504">MQVAPGAGVPALVRTVGGMTTSSAPEPVPVPIRVLLPGDQEVVARLWSRRQTPDGWRYEVGLPAYRNGPGDSVEPAEYRVWVRAPDHVRPVDGVSYDQVPTEYLPKPSLVEQVLGPRRPSGWVMAKAGGRGPGRGGVVHAVDCDEAPAGAPVLPLERALDVAQQPGVRLCSLCGAAAELDPVLKGFDCGFDGED</sequence>
<proteinExistence type="predicted"/>
<accession>Q2LES0</accession>
<dbReference type="Pfam" id="PF19746">
    <property type="entry name" value="DUF6233"/>
    <property type="match status" value="1"/>
</dbReference>
<reference evidence="1" key="1">
    <citation type="journal article" date="2006" name="Appl. Environ. Microbiol.">
        <title>Diversity of telomere palindromic sequences and replication genes among Streptomyces linear plasmids.</title>
        <authorList>
            <person name="Zhang R."/>
            <person name="Yang Y."/>
            <person name="Fang P."/>
            <person name="Jiang C."/>
            <person name="Xu L."/>
            <person name="Zhu Y."/>
            <person name="Shen M."/>
            <person name="Xia H."/>
            <person name="Zhao J."/>
            <person name="Chen T."/>
            <person name="Qin Z."/>
        </authorList>
    </citation>
    <scope>NUCLEOTIDE SEQUENCE</scope>
    <source>
        <strain evidence="1">FR1</strain>
        <plasmid evidence="1">pFRL1</plasmid>
    </source>
</reference>
<dbReference type="AlphaFoldDB" id="Q2LES0"/>
<dbReference type="InterPro" id="IPR046200">
    <property type="entry name" value="DUF6233"/>
</dbReference>
<protein>
    <submittedName>
        <fullName evidence="1">Uncharacterized protein</fullName>
    </submittedName>
</protein>
<organism evidence="1">
    <name type="scientific">Streptomyces sp. FR1</name>
    <dbReference type="NCBI Taxonomy" id="349971"/>
    <lineage>
        <taxon>Bacteria</taxon>
        <taxon>Bacillati</taxon>
        <taxon>Actinomycetota</taxon>
        <taxon>Actinomycetes</taxon>
        <taxon>Kitasatosporales</taxon>
        <taxon>Streptomycetaceae</taxon>
        <taxon>Streptomyces</taxon>
    </lineage>
</organism>
<gene>
    <name evidence="1" type="ORF">pFRL1.7</name>
</gene>
<geneLocation type="plasmid" evidence="1">
    <name>pFRL1</name>
</geneLocation>
<evidence type="ECO:0000313" key="1">
    <source>
        <dbReference type="EMBL" id="ABC67395.1"/>
    </source>
</evidence>
<keyword evidence="1" id="KW-0614">Plasmid</keyword>
<name>Q2LES0_9ACTN</name>
<dbReference type="EMBL" id="DQ322651">
    <property type="protein sequence ID" value="ABC67395.1"/>
    <property type="molecule type" value="Genomic_DNA"/>
</dbReference>